<dbReference type="EMBL" id="LR746496">
    <property type="protein sequence ID" value="CAA7602769.1"/>
    <property type="molecule type" value="Genomic_DNA"/>
</dbReference>
<evidence type="ECO:0000313" key="3">
    <source>
        <dbReference type="EMBL" id="CAA7602769.1"/>
    </source>
</evidence>
<evidence type="ECO:0000256" key="1">
    <source>
        <dbReference type="SAM" id="MobiDB-lite"/>
    </source>
</evidence>
<keyword evidence="5" id="KW-1185">Reference proteome</keyword>
<protein>
    <recommendedName>
        <fullName evidence="6">Lipoprotein</fullName>
    </recommendedName>
</protein>
<reference evidence="4" key="1">
    <citation type="submission" date="2014-11" db="EMBL/GenBank/DDBJ databases">
        <authorList>
            <person name="Hornung B.V."/>
        </authorList>
    </citation>
    <scope>NUCLEOTIDE SEQUENCE</scope>
    <source>
        <strain evidence="4">INE</strain>
    </source>
</reference>
<dbReference type="Pfam" id="PF16142">
    <property type="entry name" value="DUF4850"/>
    <property type="match status" value="1"/>
</dbReference>
<feature type="compositionally biased region" description="Polar residues" evidence="1">
    <location>
        <begin position="25"/>
        <end position="51"/>
    </location>
</feature>
<dbReference type="EMBL" id="CDGJ01000027">
    <property type="protein sequence ID" value="CEJ06374.1"/>
    <property type="molecule type" value="Genomic_DNA"/>
</dbReference>
<feature type="chain" id="PRO_5038734051" description="Lipoprotein" evidence="2">
    <location>
        <begin position="30"/>
        <end position="282"/>
    </location>
</feature>
<dbReference type="AlphaFoldDB" id="A0A8S0W9P8"/>
<organism evidence="3">
    <name type="scientific">Acididesulfobacillus acetoxydans</name>
    <dbReference type="NCBI Taxonomy" id="1561005"/>
    <lineage>
        <taxon>Bacteria</taxon>
        <taxon>Bacillati</taxon>
        <taxon>Bacillota</taxon>
        <taxon>Clostridia</taxon>
        <taxon>Eubacteriales</taxon>
        <taxon>Peptococcaceae</taxon>
        <taxon>Acididesulfobacillus</taxon>
    </lineage>
</organism>
<reference evidence="3" key="2">
    <citation type="submission" date="2020-01" db="EMBL/GenBank/DDBJ databases">
        <authorList>
            <person name="Hornung B."/>
        </authorList>
    </citation>
    <scope>NUCLEOTIDE SEQUENCE</scope>
    <source>
        <strain evidence="3">PacBioINE</strain>
    </source>
</reference>
<name>A0A8S0W9P8_9FIRM</name>
<dbReference type="InterPro" id="IPR032322">
    <property type="entry name" value="DUF4850"/>
</dbReference>
<evidence type="ECO:0000313" key="4">
    <source>
        <dbReference type="EMBL" id="CEJ06374.1"/>
    </source>
</evidence>
<accession>A0A8S0W9P8</accession>
<evidence type="ECO:0008006" key="6">
    <source>
        <dbReference type="Google" id="ProtNLM"/>
    </source>
</evidence>
<proteinExistence type="predicted"/>
<dbReference type="Proteomes" id="UP001071230">
    <property type="component" value="Unassembled WGS sequence"/>
</dbReference>
<evidence type="ECO:0000313" key="5">
    <source>
        <dbReference type="Proteomes" id="UP001071230"/>
    </source>
</evidence>
<dbReference type="KEGG" id="aacx:DEACI_3448"/>
<keyword evidence="2" id="KW-0732">Signal</keyword>
<feature type="signal peptide" evidence="2">
    <location>
        <begin position="1"/>
        <end position="29"/>
    </location>
</feature>
<evidence type="ECO:0000256" key="2">
    <source>
        <dbReference type="SAM" id="SignalP"/>
    </source>
</evidence>
<sequence length="282" mass="29737">MKFSRILPTGIAAAVLLCATACGSGTPTATPNTNRSTSAASGIHQKNTPPSHTGAGSHGLPTGETLTGGNPVAPAPVPALQHKQYQTPIPVSVLHVTYAYPVPKVPSLPSEVRMSLPTDLASKLTAYYFPLGSRSFYIVAPNGMKGKADVGQDGSYKLALKNPEGTELYLSSSGACQGCAADAAAMYFTSARKDAVDYGGPSGPYFQDLPVKMVTVNSQLITLAYAEQNKKQLAGFAYYLSITTTHGQGTFLSEKYVASGQDVQNLAPWIFQNTLLQQKIPF</sequence>
<dbReference type="Proteomes" id="UP000836597">
    <property type="component" value="Chromosome"/>
</dbReference>
<feature type="region of interest" description="Disordered" evidence="1">
    <location>
        <begin position="25"/>
        <end position="77"/>
    </location>
</feature>
<gene>
    <name evidence="4" type="ORF">DEACI_0822</name>
    <name evidence="3" type="ORF">DEACI_3448</name>
</gene>